<comment type="caution">
    <text evidence="2">The sequence shown here is derived from an EMBL/GenBank/DDBJ whole genome shotgun (WGS) entry which is preliminary data.</text>
</comment>
<feature type="non-terminal residue" evidence="2">
    <location>
        <position position="1"/>
    </location>
</feature>
<organism evidence="2 3">
    <name type="scientific">Mycena albidolilacea</name>
    <dbReference type="NCBI Taxonomy" id="1033008"/>
    <lineage>
        <taxon>Eukaryota</taxon>
        <taxon>Fungi</taxon>
        <taxon>Dikarya</taxon>
        <taxon>Basidiomycota</taxon>
        <taxon>Agaricomycotina</taxon>
        <taxon>Agaricomycetes</taxon>
        <taxon>Agaricomycetidae</taxon>
        <taxon>Agaricales</taxon>
        <taxon>Marasmiineae</taxon>
        <taxon>Mycenaceae</taxon>
        <taxon>Mycena</taxon>
    </lineage>
</organism>
<evidence type="ECO:0000256" key="1">
    <source>
        <dbReference type="SAM" id="SignalP"/>
    </source>
</evidence>
<dbReference type="Proteomes" id="UP001218218">
    <property type="component" value="Unassembled WGS sequence"/>
</dbReference>
<proteinExistence type="predicted"/>
<sequence length="70" mass="7711">ISILFLLFHCHPLSIAVHSCAQLCIQNISGISFFCSLTPSVPEVSTIIDSCGLRVLRNRNHIRAQAGNNY</sequence>
<protein>
    <submittedName>
        <fullName evidence="2">Uncharacterized protein</fullName>
    </submittedName>
</protein>
<evidence type="ECO:0000313" key="2">
    <source>
        <dbReference type="EMBL" id="KAJ7357956.1"/>
    </source>
</evidence>
<reference evidence="2" key="1">
    <citation type="submission" date="2023-03" db="EMBL/GenBank/DDBJ databases">
        <title>Massive genome expansion in bonnet fungi (Mycena s.s.) driven by repeated elements and novel gene families across ecological guilds.</title>
        <authorList>
            <consortium name="Lawrence Berkeley National Laboratory"/>
            <person name="Harder C.B."/>
            <person name="Miyauchi S."/>
            <person name="Viragh M."/>
            <person name="Kuo A."/>
            <person name="Thoen E."/>
            <person name="Andreopoulos B."/>
            <person name="Lu D."/>
            <person name="Skrede I."/>
            <person name="Drula E."/>
            <person name="Henrissat B."/>
            <person name="Morin E."/>
            <person name="Kohler A."/>
            <person name="Barry K."/>
            <person name="LaButti K."/>
            <person name="Morin E."/>
            <person name="Salamov A."/>
            <person name="Lipzen A."/>
            <person name="Mereny Z."/>
            <person name="Hegedus B."/>
            <person name="Baldrian P."/>
            <person name="Stursova M."/>
            <person name="Weitz H."/>
            <person name="Taylor A."/>
            <person name="Grigoriev I.V."/>
            <person name="Nagy L.G."/>
            <person name="Martin F."/>
            <person name="Kauserud H."/>
        </authorList>
    </citation>
    <scope>NUCLEOTIDE SEQUENCE</scope>
    <source>
        <strain evidence="2">CBHHK002</strain>
    </source>
</reference>
<keyword evidence="3" id="KW-1185">Reference proteome</keyword>
<accession>A0AAD7F0C8</accession>
<feature type="signal peptide" evidence="1">
    <location>
        <begin position="1"/>
        <end position="16"/>
    </location>
</feature>
<feature type="chain" id="PRO_5041942854" evidence="1">
    <location>
        <begin position="17"/>
        <end position="70"/>
    </location>
</feature>
<keyword evidence="1" id="KW-0732">Signal</keyword>
<dbReference type="EMBL" id="JARIHO010000007">
    <property type="protein sequence ID" value="KAJ7357956.1"/>
    <property type="molecule type" value="Genomic_DNA"/>
</dbReference>
<name>A0AAD7F0C8_9AGAR</name>
<dbReference type="AlphaFoldDB" id="A0AAD7F0C8"/>
<gene>
    <name evidence="2" type="ORF">DFH08DRAFT_847569</name>
</gene>
<evidence type="ECO:0000313" key="3">
    <source>
        <dbReference type="Proteomes" id="UP001218218"/>
    </source>
</evidence>